<dbReference type="KEGG" id="beq:BEWA_022220"/>
<accession>L0AWV3</accession>
<organism evidence="1 2">
    <name type="scientific">Theileria equi strain WA</name>
    <dbReference type="NCBI Taxonomy" id="1537102"/>
    <lineage>
        <taxon>Eukaryota</taxon>
        <taxon>Sar</taxon>
        <taxon>Alveolata</taxon>
        <taxon>Apicomplexa</taxon>
        <taxon>Aconoidasida</taxon>
        <taxon>Piroplasmida</taxon>
        <taxon>Theileriidae</taxon>
        <taxon>Theileria</taxon>
    </lineage>
</organism>
<dbReference type="EMBL" id="CP001669">
    <property type="protein sequence ID" value="AFZ79374.1"/>
    <property type="molecule type" value="Genomic_DNA"/>
</dbReference>
<proteinExistence type="predicted"/>
<reference evidence="1 2" key="1">
    <citation type="journal article" date="2012" name="BMC Genomics">
        <title>Comparative genomic analysis and phylogenetic position of Theileria equi.</title>
        <authorList>
            <person name="Kappmeyer L.S."/>
            <person name="Thiagarajan M."/>
            <person name="Herndon D.R."/>
            <person name="Ramsay J.D."/>
            <person name="Caler E."/>
            <person name="Djikeng A."/>
            <person name="Gillespie J.J."/>
            <person name="Lau A.O."/>
            <person name="Roalson E.H."/>
            <person name="Silva J.C."/>
            <person name="Silva M.G."/>
            <person name="Suarez C.E."/>
            <person name="Ueti M.W."/>
            <person name="Nene V.M."/>
            <person name="Mealey R.H."/>
            <person name="Knowles D.P."/>
            <person name="Brayton K.A."/>
        </authorList>
    </citation>
    <scope>NUCLEOTIDE SEQUENCE [LARGE SCALE GENOMIC DNA]</scope>
    <source>
        <strain evidence="1 2">WA</strain>
    </source>
</reference>
<protein>
    <submittedName>
        <fullName evidence="1">Uncharacterized protein</fullName>
    </submittedName>
</protein>
<evidence type="ECO:0000313" key="1">
    <source>
        <dbReference type="EMBL" id="AFZ79374.1"/>
    </source>
</evidence>
<dbReference type="GeneID" id="15806948"/>
<dbReference type="eggNOG" id="ENOG502SQDD">
    <property type="taxonomic scope" value="Eukaryota"/>
</dbReference>
<name>L0AWV3_THEEQ</name>
<dbReference type="OrthoDB" id="361126at2759"/>
<gene>
    <name evidence="1" type="ORF">BEWA_022220</name>
</gene>
<dbReference type="VEuPathDB" id="PiroplasmaDB:BEWA_022220"/>
<evidence type="ECO:0000313" key="2">
    <source>
        <dbReference type="Proteomes" id="UP000031512"/>
    </source>
</evidence>
<sequence length="215" mass="24818">MILYTKLLCKHLRASRPVDRRTFSSLGEYIDSADVEEAESKSDRLIPHIFRWGVGNRHVAQSKNRYRPTHKERNTTVSIRANYFELDLTFEKCKIVYDETNEHWEVLWHEHGKLNGKPFPIKKYGIEASKIEAISFAKTLNERLKSQPDPDDLEQDIHGNIASSQGVEKGVTFDRILQSWVGLGRVGTRPTARAFSADYHGYENAKHMAKTFKNE</sequence>
<dbReference type="AlphaFoldDB" id="L0AWV3"/>
<dbReference type="Gene3D" id="1.20.5.2050">
    <property type="match status" value="1"/>
</dbReference>
<dbReference type="RefSeq" id="XP_004829040.1">
    <property type="nucleotide sequence ID" value="XM_004828983.1"/>
</dbReference>
<dbReference type="Proteomes" id="UP000031512">
    <property type="component" value="Chromosome 1"/>
</dbReference>
<keyword evidence="2" id="KW-1185">Reference proteome</keyword>